<dbReference type="Proteomes" id="UP000326924">
    <property type="component" value="Unassembled WGS sequence"/>
</dbReference>
<dbReference type="EMBL" id="VXIS01000131">
    <property type="protein sequence ID" value="KAA8902557.1"/>
    <property type="molecule type" value="Genomic_DNA"/>
</dbReference>
<organism evidence="1 2">
    <name type="scientific">Sphaerosporella brunnea</name>
    <dbReference type="NCBI Taxonomy" id="1250544"/>
    <lineage>
        <taxon>Eukaryota</taxon>
        <taxon>Fungi</taxon>
        <taxon>Dikarya</taxon>
        <taxon>Ascomycota</taxon>
        <taxon>Pezizomycotina</taxon>
        <taxon>Pezizomycetes</taxon>
        <taxon>Pezizales</taxon>
        <taxon>Pyronemataceae</taxon>
        <taxon>Sphaerosporella</taxon>
    </lineage>
</organism>
<dbReference type="InParanoid" id="A0A5J5ETW7"/>
<comment type="caution">
    <text evidence="1">The sequence shown here is derived from an EMBL/GenBank/DDBJ whole genome shotgun (WGS) entry which is preliminary data.</text>
</comment>
<keyword evidence="2" id="KW-1185">Reference proteome</keyword>
<accession>A0A5J5ETW7</accession>
<protein>
    <submittedName>
        <fullName evidence="1">Uncharacterized protein</fullName>
    </submittedName>
</protein>
<proteinExistence type="predicted"/>
<gene>
    <name evidence="1" type="ORF">FN846DRAFT_986823</name>
</gene>
<sequence length="286" mass="32030">MPEASRLPYKVHDHIYATSNLEARWGLIKSHFTYCQEPRRCAVTWANEHHNSTISETDRIWVQRALLLHRGIYSLLSRLARSKWNLAATRFVLNILREQQPRPRIEDCWNNDLGVRGAGGLTHRPQFLLECFDPRLIAAATGDVETLRLLVEYDPQWQPRVANCKRGFCAPVGVFHSFGPLHTAVFYAQPETLSLLLERLENNLTADGCCPGCGRKDCGPGDGHKRITAVNDLACGHFSPAHLLIAAEGMQTNTAANIGCCAQLLRAAGAYNLNWNTDKCPYAQQN</sequence>
<name>A0A5J5ETW7_9PEZI</name>
<dbReference type="AlphaFoldDB" id="A0A5J5ETW7"/>
<evidence type="ECO:0000313" key="2">
    <source>
        <dbReference type="Proteomes" id="UP000326924"/>
    </source>
</evidence>
<reference evidence="1 2" key="1">
    <citation type="submission" date="2019-09" db="EMBL/GenBank/DDBJ databases">
        <title>Draft genome of the ectomycorrhizal ascomycete Sphaerosporella brunnea.</title>
        <authorList>
            <consortium name="DOE Joint Genome Institute"/>
            <person name="Benucci G.M."/>
            <person name="Marozzi G."/>
            <person name="Antonielli L."/>
            <person name="Sanchez S."/>
            <person name="Marco P."/>
            <person name="Wang X."/>
            <person name="Falini L.B."/>
            <person name="Barry K."/>
            <person name="Haridas S."/>
            <person name="Lipzen A."/>
            <person name="Labutti K."/>
            <person name="Grigoriev I.V."/>
            <person name="Murat C."/>
            <person name="Martin F."/>
            <person name="Albertini E."/>
            <person name="Donnini D."/>
            <person name="Bonito G."/>
        </authorList>
    </citation>
    <scope>NUCLEOTIDE SEQUENCE [LARGE SCALE GENOMIC DNA]</scope>
    <source>
        <strain evidence="1 2">Sb_GMNB300</strain>
    </source>
</reference>
<evidence type="ECO:0000313" key="1">
    <source>
        <dbReference type="EMBL" id="KAA8902557.1"/>
    </source>
</evidence>